<evidence type="ECO:0000256" key="1">
    <source>
        <dbReference type="SAM" id="SignalP"/>
    </source>
</evidence>
<organism evidence="2 3">
    <name type="scientific">Polynucleobacter campilacus</name>
    <dbReference type="NCBI Taxonomy" id="1743163"/>
    <lineage>
        <taxon>Bacteria</taxon>
        <taxon>Pseudomonadati</taxon>
        <taxon>Pseudomonadota</taxon>
        <taxon>Betaproteobacteria</taxon>
        <taxon>Burkholderiales</taxon>
        <taxon>Burkholderiaceae</taxon>
        <taxon>Polynucleobacter</taxon>
    </lineage>
</organism>
<dbReference type="OrthoDB" id="8592152at2"/>
<dbReference type="AlphaFoldDB" id="A0A254Q5K4"/>
<dbReference type="EMBL" id="NGUP01000001">
    <property type="protein sequence ID" value="OWS70782.1"/>
    <property type="molecule type" value="Genomic_DNA"/>
</dbReference>
<feature type="chain" id="PRO_5013100969" description="DUF2282 domain-containing protein" evidence="1">
    <location>
        <begin position="21"/>
        <end position="87"/>
    </location>
</feature>
<dbReference type="Proteomes" id="UP000197528">
    <property type="component" value="Unassembled WGS sequence"/>
</dbReference>
<evidence type="ECO:0000313" key="2">
    <source>
        <dbReference type="EMBL" id="OWS70782.1"/>
    </source>
</evidence>
<dbReference type="RefSeq" id="WP_088524494.1">
    <property type="nucleotide sequence ID" value="NZ_NGUP01000001.1"/>
</dbReference>
<evidence type="ECO:0008006" key="4">
    <source>
        <dbReference type="Google" id="ProtNLM"/>
    </source>
</evidence>
<proteinExistence type="predicted"/>
<evidence type="ECO:0000313" key="3">
    <source>
        <dbReference type="Proteomes" id="UP000197528"/>
    </source>
</evidence>
<keyword evidence="3" id="KW-1185">Reference proteome</keyword>
<name>A0A254Q5K4_9BURK</name>
<feature type="signal peptide" evidence="1">
    <location>
        <begin position="1"/>
        <end position="20"/>
    </location>
</feature>
<protein>
    <recommendedName>
        <fullName evidence="4">DUF2282 domain-containing protein</fullName>
    </recommendedName>
</protein>
<gene>
    <name evidence="2" type="ORF">CBI31_00605</name>
</gene>
<accession>A0A254Q5K4</accession>
<comment type="caution">
    <text evidence="2">The sequence shown here is derived from an EMBL/GenBank/DDBJ whole genome shotgun (WGS) entry which is preliminary data.</text>
</comment>
<reference evidence="2 3" key="1">
    <citation type="submission" date="2017-05" db="EMBL/GenBank/DDBJ databases">
        <title>Genome of Polynucleobacter sp. MWH-Feld-100.</title>
        <authorList>
            <person name="Hahn M.W."/>
        </authorList>
    </citation>
    <scope>NUCLEOTIDE SEQUENCE [LARGE SCALE GENOMIC DNA]</scope>
    <source>
        <strain evidence="2 3">MWH-Feld-100</strain>
    </source>
</reference>
<sequence length="87" mass="9025">MKKLIIAFGLALSFTAPAFAFSQAECEAKAVSKDGKPIYGAAKEASIKKCLGDAKPNDCEAKAVSKDGKPLYGAAKAASIKKCKGEK</sequence>
<keyword evidence="1" id="KW-0732">Signal</keyword>